<comment type="caution">
    <text evidence="2">The sequence shown here is derived from an EMBL/GenBank/DDBJ whole genome shotgun (WGS) entry which is preliminary data.</text>
</comment>
<dbReference type="AlphaFoldDB" id="A0A9Q1ERA7"/>
<protein>
    <submittedName>
        <fullName evidence="2">Uncharacterized protein</fullName>
    </submittedName>
</protein>
<keyword evidence="3" id="KW-1185">Reference proteome</keyword>
<evidence type="ECO:0000313" key="3">
    <source>
        <dbReference type="Proteomes" id="UP001152622"/>
    </source>
</evidence>
<reference evidence="2" key="1">
    <citation type="journal article" date="2023" name="Science">
        <title>Genome structures resolve the early diversification of teleost fishes.</title>
        <authorList>
            <person name="Parey E."/>
            <person name="Louis A."/>
            <person name="Montfort J."/>
            <person name="Bouchez O."/>
            <person name="Roques C."/>
            <person name="Iampietro C."/>
            <person name="Lluch J."/>
            <person name="Castinel A."/>
            <person name="Donnadieu C."/>
            <person name="Desvignes T."/>
            <person name="Floi Bucao C."/>
            <person name="Jouanno E."/>
            <person name="Wen M."/>
            <person name="Mejri S."/>
            <person name="Dirks R."/>
            <person name="Jansen H."/>
            <person name="Henkel C."/>
            <person name="Chen W.J."/>
            <person name="Zahm M."/>
            <person name="Cabau C."/>
            <person name="Klopp C."/>
            <person name="Thompson A.W."/>
            <person name="Robinson-Rechavi M."/>
            <person name="Braasch I."/>
            <person name="Lecointre G."/>
            <person name="Bobe J."/>
            <person name="Postlethwait J.H."/>
            <person name="Berthelot C."/>
            <person name="Roest Crollius H."/>
            <person name="Guiguen Y."/>
        </authorList>
    </citation>
    <scope>NUCLEOTIDE SEQUENCE</scope>
    <source>
        <strain evidence="2">WJC10195</strain>
    </source>
</reference>
<sequence length="91" mass="9726">MLFVGVLVAGCSFGAWRGIPGTGALRFSCTLRRNSAERCSAAGLRVERGGPQVMHGRDWEGGAAAVQRDRCQGAPDLLYSPQTRDQQSSSE</sequence>
<feature type="signal peptide" evidence="1">
    <location>
        <begin position="1"/>
        <end position="18"/>
    </location>
</feature>
<dbReference type="EMBL" id="JAINUF010000013">
    <property type="protein sequence ID" value="KAJ8343507.1"/>
    <property type="molecule type" value="Genomic_DNA"/>
</dbReference>
<feature type="chain" id="PRO_5040399284" evidence="1">
    <location>
        <begin position="19"/>
        <end position="91"/>
    </location>
</feature>
<evidence type="ECO:0000256" key="1">
    <source>
        <dbReference type="SAM" id="SignalP"/>
    </source>
</evidence>
<name>A0A9Q1ERA7_SYNKA</name>
<evidence type="ECO:0000313" key="2">
    <source>
        <dbReference type="EMBL" id="KAJ8343507.1"/>
    </source>
</evidence>
<accession>A0A9Q1ERA7</accession>
<gene>
    <name evidence="2" type="ORF">SKAU_G00308360</name>
</gene>
<keyword evidence="1" id="KW-0732">Signal</keyword>
<dbReference type="Proteomes" id="UP001152622">
    <property type="component" value="Chromosome 13"/>
</dbReference>
<proteinExistence type="predicted"/>
<organism evidence="2 3">
    <name type="scientific">Synaphobranchus kaupii</name>
    <name type="common">Kaup's arrowtooth eel</name>
    <dbReference type="NCBI Taxonomy" id="118154"/>
    <lineage>
        <taxon>Eukaryota</taxon>
        <taxon>Metazoa</taxon>
        <taxon>Chordata</taxon>
        <taxon>Craniata</taxon>
        <taxon>Vertebrata</taxon>
        <taxon>Euteleostomi</taxon>
        <taxon>Actinopterygii</taxon>
        <taxon>Neopterygii</taxon>
        <taxon>Teleostei</taxon>
        <taxon>Anguilliformes</taxon>
        <taxon>Synaphobranchidae</taxon>
        <taxon>Synaphobranchus</taxon>
    </lineage>
</organism>